<keyword evidence="1" id="KW-0732">Signal</keyword>
<comment type="caution">
    <text evidence="2">The sequence shown here is derived from an EMBL/GenBank/DDBJ whole genome shotgun (WGS) entry which is preliminary data.</text>
</comment>
<dbReference type="AlphaFoldDB" id="A0A2M7T9B1"/>
<feature type="chain" id="PRO_5014760196" evidence="1">
    <location>
        <begin position="23"/>
        <end position="128"/>
    </location>
</feature>
<gene>
    <name evidence="2" type="ORF">COY37_02920</name>
</gene>
<protein>
    <submittedName>
        <fullName evidence="2">Uncharacterized protein</fullName>
    </submittedName>
</protein>
<organism evidence="2 3">
    <name type="scientific">Candidatus Aquicultor secundus</name>
    <dbReference type="NCBI Taxonomy" id="1973895"/>
    <lineage>
        <taxon>Bacteria</taxon>
        <taxon>Bacillati</taxon>
        <taxon>Actinomycetota</taxon>
        <taxon>Candidatus Aquicultoria</taxon>
        <taxon>Candidatus Aquicultorales</taxon>
        <taxon>Candidatus Aquicultoraceae</taxon>
        <taxon>Candidatus Aquicultor</taxon>
    </lineage>
</organism>
<evidence type="ECO:0000313" key="2">
    <source>
        <dbReference type="EMBL" id="PIZ41014.1"/>
    </source>
</evidence>
<sequence>MRKLFYGLILVVMLSQFPQVSAQFQEEKQGIDAAYGKVTKAIDFATTAYTTTRKDVGVIQDRLDRTKQDIDKGVTYAQKAGTEASKYSGAVKSLVGEAKAVTQASMQKVTATKPVAGTKTVTDAASQK</sequence>
<dbReference type="EMBL" id="PFNG01000072">
    <property type="protein sequence ID" value="PIZ41014.1"/>
    <property type="molecule type" value="Genomic_DNA"/>
</dbReference>
<reference evidence="3" key="1">
    <citation type="submission" date="2017-09" db="EMBL/GenBank/DDBJ databases">
        <title>Depth-based differentiation of microbial function through sediment-hosted aquifers and enrichment of novel symbionts in the deep terrestrial subsurface.</title>
        <authorList>
            <person name="Probst A.J."/>
            <person name="Ladd B."/>
            <person name="Jarett J.K."/>
            <person name="Geller-Mcgrath D.E."/>
            <person name="Sieber C.M.K."/>
            <person name="Emerson J.B."/>
            <person name="Anantharaman K."/>
            <person name="Thomas B.C."/>
            <person name="Malmstrom R."/>
            <person name="Stieglmeier M."/>
            <person name="Klingl A."/>
            <person name="Woyke T."/>
            <person name="Ryan C.M."/>
            <person name="Banfield J.F."/>
        </authorList>
    </citation>
    <scope>NUCLEOTIDE SEQUENCE [LARGE SCALE GENOMIC DNA]</scope>
</reference>
<proteinExistence type="predicted"/>
<dbReference type="RefSeq" id="WP_286678570.1">
    <property type="nucleotide sequence ID" value="NZ_MNXI01000092.1"/>
</dbReference>
<evidence type="ECO:0000313" key="3">
    <source>
        <dbReference type="Proteomes" id="UP000230956"/>
    </source>
</evidence>
<accession>A0A2M7T9B1</accession>
<dbReference type="Proteomes" id="UP000230956">
    <property type="component" value="Unassembled WGS sequence"/>
</dbReference>
<feature type="signal peptide" evidence="1">
    <location>
        <begin position="1"/>
        <end position="22"/>
    </location>
</feature>
<evidence type="ECO:0000256" key="1">
    <source>
        <dbReference type="SAM" id="SignalP"/>
    </source>
</evidence>
<name>A0A2M7T9B1_9ACTN</name>